<dbReference type="PANTHER" id="PTHR35807">
    <property type="entry name" value="TRANSCRIPTIONAL REGULATOR REDD-RELATED"/>
    <property type="match status" value="1"/>
</dbReference>
<dbReference type="Pfam" id="PF13432">
    <property type="entry name" value="TPR_16"/>
    <property type="match status" value="1"/>
</dbReference>
<dbReference type="InterPro" id="IPR011990">
    <property type="entry name" value="TPR-like_helical_dom_sf"/>
</dbReference>
<gene>
    <name evidence="3" type="ORF">LZ016_10935</name>
</gene>
<feature type="domain" description="Bacterial transcriptional activator" evidence="2">
    <location>
        <begin position="111"/>
        <end position="250"/>
    </location>
</feature>
<dbReference type="InterPro" id="IPR051677">
    <property type="entry name" value="AfsR-DnrI-RedD_regulator"/>
</dbReference>
<dbReference type="RefSeq" id="WP_241447404.1">
    <property type="nucleotide sequence ID" value="NZ_JAKZHW010000001.1"/>
</dbReference>
<dbReference type="Proteomes" id="UP001203058">
    <property type="component" value="Unassembled WGS sequence"/>
</dbReference>
<sequence length="884" mass="96902">MNVAERLARGASGSAIVARCLGAFRLEDPSGNSVPIRTRKARALLAALAMQGRAMSRDALADLLWSDRGEAQARSSLRQTIFELQHLRPQDGSFLIAGREEAAVRREVLVTDLELIRTAAATGDWPRLMTLLESSDPGLLTDLDGLDPEMDDWLRLQRAHEPARSFGFAVEAAERCAAQAGPRAALDLVCEILRLDPVSEEARRLAMRLSHEVGDKVALHRHFTALRDRLRDDFDAEPSEETLGLFKTLSNGNGKPKRVAAVTDVELVSPAKPSRWAPAIARLILLVALIAFALTLFLRSPQGPADRVVVAVLPFDQQPSDRSFLAEGLWEQTRGALTRNRSIQVLGRTTTEAMARQHLAPDEYRKRFGITHILEGSVRRSGDELLVSVTLSRTKDGVAVWQDAFRGRMGQPFALQDAIANGIEGKLRARLSPGGGRRADQIATTPQVYALYSEARRLIGTRERANFKRAEALLRDAVRQDPNYAPAWSLLGAAIQFNGRIAIADSKAGAEAEAAVRKALAMAPNFAPAHATLALLQGEGSPEAEPQLRRAVALDPSYSEAWSWLGNSLYAQGRHREAMQAYGRALELDPLLIPAVVNYAMTAAELGDHATTERLARKVAAAGASPELIVSLRASDAYIRRDYSAALKLLAERGRDASGHPKRLLWGDWFESLTGIGYYDALHLITGCPDWYAPLVRGQRLPPTVFEGKPVAPEEFWTSEFFSAPAARAMILHGRSSDLVRLYRAGFRNADDFITRSERRALFPVLASDIAVALQAEGQEDEARYLLDSAATRLEMVLKRTPLADATGQLAMIRAVQGDRAQSVTLLNKGIDREWLPNGRDVALDLAQEPAFEGLQGDPGFEAARKRILDHIAEERAELGPLKV</sequence>
<dbReference type="EMBL" id="JAKZHW010000001">
    <property type="protein sequence ID" value="MCH8616611.1"/>
    <property type="molecule type" value="Genomic_DNA"/>
</dbReference>
<dbReference type="InterPro" id="IPR019734">
    <property type="entry name" value="TPR_rpt"/>
</dbReference>
<dbReference type="SMART" id="SM00028">
    <property type="entry name" value="TPR"/>
    <property type="match status" value="1"/>
</dbReference>
<dbReference type="InterPro" id="IPR036388">
    <property type="entry name" value="WH-like_DNA-bd_sf"/>
</dbReference>
<evidence type="ECO:0000313" key="4">
    <source>
        <dbReference type="Proteomes" id="UP001203058"/>
    </source>
</evidence>
<evidence type="ECO:0000256" key="1">
    <source>
        <dbReference type="PROSITE-ProRule" id="PRU00339"/>
    </source>
</evidence>
<keyword evidence="4" id="KW-1185">Reference proteome</keyword>
<reference evidence="3 4" key="1">
    <citation type="submission" date="2022-03" db="EMBL/GenBank/DDBJ databases">
        <authorList>
            <person name="Jo J.-H."/>
            <person name="Im W.-T."/>
        </authorList>
    </citation>
    <scope>NUCLEOTIDE SEQUENCE [LARGE SCALE GENOMIC DNA]</scope>
    <source>
        <strain evidence="3 4">SM33</strain>
    </source>
</reference>
<dbReference type="PROSITE" id="PS50293">
    <property type="entry name" value="TPR_REGION"/>
    <property type="match status" value="1"/>
</dbReference>
<keyword evidence="1" id="KW-0802">TPR repeat</keyword>
<dbReference type="SMART" id="SM01043">
    <property type="entry name" value="BTAD"/>
    <property type="match status" value="1"/>
</dbReference>
<evidence type="ECO:0000313" key="3">
    <source>
        <dbReference type="EMBL" id="MCH8616611.1"/>
    </source>
</evidence>
<dbReference type="PROSITE" id="PS50005">
    <property type="entry name" value="TPR"/>
    <property type="match status" value="1"/>
</dbReference>
<protein>
    <submittedName>
        <fullName evidence="3">Tetratricopeptide repeat protein</fullName>
    </submittedName>
</protein>
<evidence type="ECO:0000259" key="2">
    <source>
        <dbReference type="SMART" id="SM01043"/>
    </source>
</evidence>
<dbReference type="SUPFAM" id="SSF48452">
    <property type="entry name" value="TPR-like"/>
    <property type="match status" value="1"/>
</dbReference>
<proteinExistence type="predicted"/>
<dbReference type="InterPro" id="IPR016032">
    <property type="entry name" value="Sig_transdc_resp-reg_C-effctor"/>
</dbReference>
<comment type="caution">
    <text evidence="3">The sequence shown here is derived from an EMBL/GenBank/DDBJ whole genome shotgun (WGS) entry which is preliminary data.</text>
</comment>
<dbReference type="Gene3D" id="1.25.40.10">
    <property type="entry name" value="Tetratricopeptide repeat domain"/>
    <property type="match status" value="2"/>
</dbReference>
<dbReference type="SUPFAM" id="SSF46894">
    <property type="entry name" value="C-terminal effector domain of the bipartite response regulators"/>
    <property type="match status" value="1"/>
</dbReference>
<organism evidence="3 4">
    <name type="scientific">Sphingomonas telluris</name>
    <dbReference type="NCBI Taxonomy" id="2907998"/>
    <lineage>
        <taxon>Bacteria</taxon>
        <taxon>Pseudomonadati</taxon>
        <taxon>Pseudomonadota</taxon>
        <taxon>Alphaproteobacteria</taxon>
        <taxon>Sphingomonadales</taxon>
        <taxon>Sphingomonadaceae</taxon>
        <taxon>Sphingomonas</taxon>
    </lineage>
</organism>
<name>A0ABS9VNQ2_9SPHN</name>
<accession>A0ABS9VNQ2</accession>
<feature type="repeat" description="TPR" evidence="1">
    <location>
        <begin position="559"/>
        <end position="592"/>
    </location>
</feature>
<dbReference type="InterPro" id="IPR005158">
    <property type="entry name" value="BTAD"/>
</dbReference>
<dbReference type="Gene3D" id="1.10.10.10">
    <property type="entry name" value="Winged helix-like DNA-binding domain superfamily/Winged helix DNA-binding domain"/>
    <property type="match status" value="1"/>
</dbReference>